<dbReference type="AlphaFoldDB" id="A0AAN7TLI9"/>
<dbReference type="EMBL" id="JAVRRL010000014">
    <property type="protein sequence ID" value="KAK5115046.1"/>
    <property type="molecule type" value="Genomic_DNA"/>
</dbReference>
<gene>
    <name evidence="2" type="ORF">LTR62_001743</name>
</gene>
<evidence type="ECO:0000256" key="1">
    <source>
        <dbReference type="SAM" id="MobiDB-lite"/>
    </source>
</evidence>
<comment type="caution">
    <text evidence="2">The sequence shown here is derived from an EMBL/GenBank/DDBJ whole genome shotgun (WGS) entry which is preliminary data.</text>
</comment>
<dbReference type="Proteomes" id="UP001310890">
    <property type="component" value="Unassembled WGS sequence"/>
</dbReference>
<evidence type="ECO:0000313" key="3">
    <source>
        <dbReference type="Proteomes" id="UP001310890"/>
    </source>
</evidence>
<accession>A0AAN7TLI9</accession>
<organism evidence="2 3">
    <name type="scientific">Meristemomyces frigidus</name>
    <dbReference type="NCBI Taxonomy" id="1508187"/>
    <lineage>
        <taxon>Eukaryota</taxon>
        <taxon>Fungi</taxon>
        <taxon>Dikarya</taxon>
        <taxon>Ascomycota</taxon>
        <taxon>Pezizomycotina</taxon>
        <taxon>Dothideomycetes</taxon>
        <taxon>Dothideomycetidae</taxon>
        <taxon>Mycosphaerellales</taxon>
        <taxon>Teratosphaeriaceae</taxon>
        <taxon>Meristemomyces</taxon>
    </lineage>
</organism>
<protein>
    <submittedName>
        <fullName evidence="2">Uncharacterized protein</fullName>
    </submittedName>
</protein>
<sequence>MAQMTAIKVRGKRSAKPQEKWTSGKKRRKNIAIGAPSFPTFAALVDSTALNRPDQRKRRRRHICLSTLEQLPTEILQDIFDYSANIELAFTSRTLWAQLRSQHVYMRLTTRILSRVLGYEDKERASSTDLAAATRLLGCKFMTWKLFRSWLEEQRPGVYRNTDQFLTAWSDLRPSMDLVPPIKLLRGPWTSERLSFLRIFSRAIENLLELSPPHYEVALSGFAEAVTEGSPNAVGMLLSMGLAPTTEMVRHAVIDSGCDKDIVIAILSHRNCEGHVGDVSTTNVDLLDPALWSWAEKVRRDGNEKGEWLTRLLRSKFAEIAAVPDAEL</sequence>
<reference evidence="2" key="1">
    <citation type="submission" date="2023-08" db="EMBL/GenBank/DDBJ databases">
        <title>Black Yeasts Isolated from many extreme environments.</title>
        <authorList>
            <person name="Coleine C."/>
            <person name="Stajich J.E."/>
            <person name="Selbmann L."/>
        </authorList>
    </citation>
    <scope>NUCLEOTIDE SEQUENCE</scope>
    <source>
        <strain evidence="2">CCFEE 5401</strain>
    </source>
</reference>
<name>A0AAN7TLI9_9PEZI</name>
<feature type="region of interest" description="Disordered" evidence="1">
    <location>
        <begin position="1"/>
        <end position="26"/>
    </location>
</feature>
<proteinExistence type="predicted"/>
<evidence type="ECO:0000313" key="2">
    <source>
        <dbReference type="EMBL" id="KAK5115046.1"/>
    </source>
</evidence>